<sequence>MKYSAEKTKVKSILPKPSPISSSSSPPPPLIPPKPTKRRATDSSIDVKSRKKSNSSTPNSRNQSPAIAIPTLINNQSTAPPILKSESESSGMMDISMGNTTPTKTSSSSSKSSKQTGHRPVTSCTFCRQHKIRCNASEKYPMPCQRCDKMGLKCEIDPQFRPKKGSQIQSLKSDVDELKAKIEMLTKNESLLTQALNQHNLNFLHHQQQDPTSRTNSIHSYAGSPMTNDGGVSPVNNFYVAPVPSITSINVPTHLAPTENSDNSPSTTMNTPMDHQQKLPEIEYKPISEFILGDVTLPLSKANELHDKFMRKYLPLLPIIVSRSATELYHKSQLLFWAVILTASLGEPEPTLYMSLASLIKQLAIETCWIRTPRSTHVIQALIILSIWPLPNVKVLDDCSYRFVGLAKNLSLQLGLHRGGEFIQEFSRNQVSLGPDAERWRTRSWLAVFFCEQFWSSLLGLPPSINSTDYLLENARVDKSLPKDFRCLISLSIFQCKLVNVMGISVTRPDGLLEPSNRAGSLSLLDRELERLRFKLQFAEGSAIEVYYLYIKLMICCFAFLPGTPIEDQVKYVSSAYLAATRIITIVSQLVSNDFALIELPIYVRQAMTYSVFLLFKLHLSRYLIDKYVDSARQSIVTVHRLLRNTLSSWKDLENDISRTAKVLENLNIVLYTYPDIFLNDTENDDASIITRMRSHLTASLFYDLVWCVHEARRRTLLDKNNPSKSKPEPTERKLLPLPFYNQITKDDFKTITKTSPNGTTITTLVPTDQAMNQARSTAAELNKPLEINGIPLTMLEATGSMRDAAFVQPEFAEHSPAPQQLPQQHPQQQHPLPAMQPQQQQQQLPLPSQQHHQVPMNQAMTPRMNQGYLPTIDEFQQPMFMSPGTQQQQQQQAQAHDPFGGAATPANGAGGFVSQIDTFFQQQSHGWMNNDNYQDEDFLGWFDVNMLPEQ</sequence>
<feature type="compositionally biased region" description="Low complexity" evidence="9">
    <location>
        <begin position="100"/>
        <end position="114"/>
    </location>
</feature>
<keyword evidence="2" id="KW-0479">Metal-binding</keyword>
<keyword evidence="4" id="KW-0805">Transcription regulation</keyword>
<keyword evidence="5" id="KW-0238">DNA-binding</keyword>
<evidence type="ECO:0000256" key="1">
    <source>
        <dbReference type="ARBA" id="ARBA00004123"/>
    </source>
</evidence>
<dbReference type="OrthoDB" id="3163292at2759"/>
<dbReference type="GO" id="GO:0000976">
    <property type="term" value="F:transcription cis-regulatory region binding"/>
    <property type="evidence" value="ECO:0007669"/>
    <property type="project" value="TreeGrafter"/>
</dbReference>
<feature type="region of interest" description="Disordered" evidence="9">
    <location>
        <begin position="813"/>
        <end position="850"/>
    </location>
</feature>
<evidence type="ECO:0000256" key="9">
    <source>
        <dbReference type="SAM" id="MobiDB-lite"/>
    </source>
</evidence>
<dbReference type="CDD" id="cd00067">
    <property type="entry name" value="GAL4"/>
    <property type="match status" value="1"/>
</dbReference>
<dbReference type="SMART" id="SM00066">
    <property type="entry name" value="GAL4"/>
    <property type="match status" value="1"/>
</dbReference>
<keyword evidence="6" id="KW-0804">Transcription</keyword>
<dbReference type="EMBL" id="JAGSYN010000161">
    <property type="protein sequence ID" value="KAG7662806.1"/>
    <property type="molecule type" value="Genomic_DNA"/>
</dbReference>
<evidence type="ECO:0000313" key="11">
    <source>
        <dbReference type="EMBL" id="KAG7662806.1"/>
    </source>
</evidence>
<dbReference type="GO" id="GO:0000981">
    <property type="term" value="F:DNA-binding transcription factor activity, RNA polymerase II-specific"/>
    <property type="evidence" value="ECO:0007669"/>
    <property type="project" value="InterPro"/>
</dbReference>
<keyword evidence="12" id="KW-1185">Reference proteome</keyword>
<dbReference type="InterPro" id="IPR001138">
    <property type="entry name" value="Zn2Cys6_DnaBD"/>
</dbReference>
<dbReference type="Pfam" id="PF04082">
    <property type="entry name" value="Fungal_trans"/>
    <property type="match status" value="1"/>
</dbReference>
<dbReference type="RefSeq" id="XP_049263039.1">
    <property type="nucleotide sequence ID" value="XM_049407538.1"/>
</dbReference>
<keyword evidence="8" id="KW-0175">Coiled coil</keyword>
<feature type="domain" description="Zn(2)-C6 fungal-type" evidence="10">
    <location>
        <begin position="123"/>
        <end position="156"/>
    </location>
</feature>
<evidence type="ECO:0000256" key="8">
    <source>
        <dbReference type="SAM" id="Coils"/>
    </source>
</evidence>
<name>A0A8J5ULF8_9ASCO</name>
<feature type="compositionally biased region" description="Low complexity" evidence="9">
    <location>
        <begin position="815"/>
        <end position="850"/>
    </location>
</feature>
<dbReference type="InterPro" id="IPR007219">
    <property type="entry name" value="XnlR_reg_dom"/>
</dbReference>
<dbReference type="Pfam" id="PF00172">
    <property type="entry name" value="Zn_clus"/>
    <property type="match status" value="1"/>
</dbReference>
<accession>A0A8J5ULF8</accession>
<comment type="subcellular location">
    <subcellularLocation>
        <location evidence="1">Nucleus</location>
    </subcellularLocation>
</comment>
<dbReference type="Proteomes" id="UP000694255">
    <property type="component" value="Unassembled WGS sequence"/>
</dbReference>
<evidence type="ECO:0000313" key="12">
    <source>
        <dbReference type="Proteomes" id="UP000694255"/>
    </source>
</evidence>
<feature type="compositionally biased region" description="Low complexity" evidence="9">
    <location>
        <begin position="11"/>
        <end position="24"/>
    </location>
</feature>
<protein>
    <submittedName>
        <fullName evidence="11">SEF1</fullName>
    </submittedName>
</protein>
<dbReference type="PANTHER" id="PTHR31845:SF6">
    <property type="entry name" value="TRANSCRIPTION FACTOR SEF1-RELATED"/>
    <property type="match status" value="1"/>
</dbReference>
<proteinExistence type="predicted"/>
<keyword evidence="3" id="KW-0862">Zinc</keyword>
<feature type="compositionally biased region" description="Low complexity" evidence="9">
    <location>
        <begin position="887"/>
        <end position="907"/>
    </location>
</feature>
<feature type="coiled-coil region" evidence="8">
    <location>
        <begin position="168"/>
        <end position="195"/>
    </location>
</feature>
<dbReference type="PANTHER" id="PTHR31845">
    <property type="entry name" value="FINGER DOMAIN PROTEIN, PUTATIVE-RELATED"/>
    <property type="match status" value="1"/>
</dbReference>
<dbReference type="PROSITE" id="PS00463">
    <property type="entry name" value="ZN2_CY6_FUNGAL_1"/>
    <property type="match status" value="1"/>
</dbReference>
<dbReference type="SMART" id="SM00906">
    <property type="entry name" value="Fungal_trans"/>
    <property type="match status" value="1"/>
</dbReference>
<reference evidence="11 12" key="1">
    <citation type="journal article" date="2021" name="DNA Res.">
        <title>Genome analysis of Candida subhashii reveals its hybrid nature and dual mitochondrial genome conformations.</title>
        <authorList>
            <person name="Mixao V."/>
            <person name="Hegedusova E."/>
            <person name="Saus E."/>
            <person name="Pryszcz L.P."/>
            <person name="Cillingova A."/>
            <person name="Nosek J."/>
            <person name="Gabaldon T."/>
        </authorList>
    </citation>
    <scope>NUCLEOTIDE SEQUENCE [LARGE SCALE GENOMIC DNA]</scope>
    <source>
        <strain evidence="11 12">CBS 10753</strain>
    </source>
</reference>
<dbReference type="GO" id="GO:0001216">
    <property type="term" value="F:DNA-binding transcription activator activity"/>
    <property type="evidence" value="ECO:0007669"/>
    <property type="project" value="UniProtKB-ARBA"/>
</dbReference>
<keyword evidence="7" id="KW-0539">Nucleus</keyword>
<dbReference type="GO" id="GO:0005634">
    <property type="term" value="C:nucleus"/>
    <property type="evidence" value="ECO:0007669"/>
    <property type="project" value="UniProtKB-SubCell"/>
</dbReference>
<feature type="compositionally biased region" description="Basic and acidic residues" evidence="9">
    <location>
        <begin position="39"/>
        <end position="48"/>
    </location>
</feature>
<feature type="region of interest" description="Disordered" evidence="9">
    <location>
        <begin position="1"/>
        <end position="120"/>
    </location>
</feature>
<dbReference type="GO" id="GO:0006351">
    <property type="term" value="P:DNA-templated transcription"/>
    <property type="evidence" value="ECO:0007669"/>
    <property type="project" value="InterPro"/>
</dbReference>
<evidence type="ECO:0000256" key="4">
    <source>
        <dbReference type="ARBA" id="ARBA00023015"/>
    </source>
</evidence>
<dbReference type="CDD" id="cd12148">
    <property type="entry name" value="fungal_TF_MHR"/>
    <property type="match status" value="1"/>
</dbReference>
<dbReference type="AlphaFoldDB" id="A0A8J5ULF8"/>
<evidence type="ECO:0000256" key="3">
    <source>
        <dbReference type="ARBA" id="ARBA00022833"/>
    </source>
</evidence>
<organism evidence="11 12">
    <name type="scientific">[Candida] subhashii</name>
    <dbReference type="NCBI Taxonomy" id="561895"/>
    <lineage>
        <taxon>Eukaryota</taxon>
        <taxon>Fungi</taxon>
        <taxon>Dikarya</taxon>
        <taxon>Ascomycota</taxon>
        <taxon>Saccharomycotina</taxon>
        <taxon>Pichiomycetes</taxon>
        <taxon>Debaryomycetaceae</taxon>
        <taxon>Spathaspora</taxon>
    </lineage>
</organism>
<evidence type="ECO:0000256" key="2">
    <source>
        <dbReference type="ARBA" id="ARBA00022723"/>
    </source>
</evidence>
<evidence type="ECO:0000256" key="7">
    <source>
        <dbReference type="ARBA" id="ARBA00023242"/>
    </source>
</evidence>
<dbReference type="InterPro" id="IPR051089">
    <property type="entry name" value="prtT"/>
</dbReference>
<dbReference type="GeneID" id="73470460"/>
<dbReference type="PROSITE" id="PS50048">
    <property type="entry name" value="ZN2_CY6_FUNGAL_2"/>
    <property type="match status" value="1"/>
</dbReference>
<dbReference type="GO" id="GO:0008270">
    <property type="term" value="F:zinc ion binding"/>
    <property type="evidence" value="ECO:0007669"/>
    <property type="project" value="InterPro"/>
</dbReference>
<gene>
    <name evidence="11" type="ORF">J8A68_003660</name>
</gene>
<feature type="compositionally biased region" description="Pro residues" evidence="9">
    <location>
        <begin position="25"/>
        <end position="34"/>
    </location>
</feature>
<dbReference type="FunFam" id="4.10.240.10:FF:000003">
    <property type="entry name" value="C6 transcription factor (Leu3)"/>
    <property type="match status" value="1"/>
</dbReference>
<evidence type="ECO:0000256" key="6">
    <source>
        <dbReference type="ARBA" id="ARBA00023163"/>
    </source>
</evidence>
<feature type="compositionally biased region" description="Polar residues" evidence="9">
    <location>
        <begin position="54"/>
        <end position="65"/>
    </location>
</feature>
<evidence type="ECO:0000259" key="10">
    <source>
        <dbReference type="PROSITE" id="PS50048"/>
    </source>
</evidence>
<comment type="caution">
    <text evidence="11">The sequence shown here is derived from an EMBL/GenBank/DDBJ whole genome shotgun (WGS) entry which is preliminary data.</text>
</comment>
<evidence type="ECO:0000256" key="5">
    <source>
        <dbReference type="ARBA" id="ARBA00023125"/>
    </source>
</evidence>
<feature type="region of interest" description="Disordered" evidence="9">
    <location>
        <begin position="884"/>
        <end position="907"/>
    </location>
</feature>